<dbReference type="InterPro" id="IPR009711">
    <property type="entry name" value="UPF0473"/>
</dbReference>
<reference evidence="1 2" key="1">
    <citation type="submission" date="2017-04" db="EMBL/GenBank/DDBJ databases">
        <authorList>
            <person name="Afonso C.L."/>
            <person name="Miller P.J."/>
            <person name="Scott M.A."/>
            <person name="Spackman E."/>
            <person name="Goraichik I."/>
            <person name="Dimitrov K.M."/>
            <person name="Suarez D.L."/>
            <person name="Swayne D.E."/>
        </authorList>
    </citation>
    <scope>NUCLEOTIDE SEQUENCE [LARGE SCALE GENOMIC DNA]</scope>
    <source>
        <strain evidence="1 2">11</strain>
    </source>
</reference>
<dbReference type="AlphaFoldDB" id="A0A1X7I4D3"/>
<evidence type="ECO:0008006" key="3">
    <source>
        <dbReference type="Google" id="ProtNLM"/>
    </source>
</evidence>
<dbReference type="EMBL" id="FXAZ01000001">
    <property type="protein sequence ID" value="SMG09084.1"/>
    <property type="molecule type" value="Genomic_DNA"/>
</dbReference>
<dbReference type="Proteomes" id="UP000193834">
    <property type="component" value="Unassembled WGS sequence"/>
</dbReference>
<dbReference type="RefSeq" id="WP_244903251.1">
    <property type="nucleotide sequence ID" value="NZ_FXAZ01000001.1"/>
</dbReference>
<gene>
    <name evidence="1" type="ORF">SAMN06295960_0107</name>
</gene>
<dbReference type="Pfam" id="PF06949">
    <property type="entry name" value="DUF1292"/>
    <property type="match status" value="1"/>
</dbReference>
<evidence type="ECO:0000313" key="1">
    <source>
        <dbReference type="EMBL" id="SMG09084.1"/>
    </source>
</evidence>
<organism evidence="1 2">
    <name type="scientific">Paenibacillus aquistagni</name>
    <dbReference type="NCBI Taxonomy" id="1852522"/>
    <lineage>
        <taxon>Bacteria</taxon>
        <taxon>Bacillati</taxon>
        <taxon>Bacillota</taxon>
        <taxon>Bacilli</taxon>
        <taxon>Bacillales</taxon>
        <taxon>Paenibacillaceae</taxon>
        <taxon>Paenibacillus</taxon>
    </lineage>
</organism>
<dbReference type="STRING" id="1852522.SAMN06295960_0107"/>
<protein>
    <recommendedName>
        <fullName evidence="3">DUF1292 domain-containing protein</fullName>
    </recommendedName>
</protein>
<keyword evidence="2" id="KW-1185">Reference proteome</keyword>
<proteinExistence type="predicted"/>
<sequence>MSEAVQLKFIDELSKQYGSALEMTDEEGKSRFFDLLAEFEVDGHSYAIVQDQEGQYEPEALRMVKDEHGTWQLETIDSDEEWEEVMEAYDEVAYSEELDEEQ</sequence>
<evidence type="ECO:0000313" key="2">
    <source>
        <dbReference type="Proteomes" id="UP000193834"/>
    </source>
</evidence>
<accession>A0A1X7I4D3</accession>
<name>A0A1X7I4D3_9BACL</name>